<keyword evidence="2 10" id="KW-0479">Metal-binding</keyword>
<feature type="compositionally biased region" description="Low complexity" evidence="11">
    <location>
        <begin position="317"/>
        <end position="329"/>
    </location>
</feature>
<feature type="binding site" evidence="10">
    <location>
        <position position="606"/>
    </location>
    <ligand>
        <name>Mn(2+)</name>
        <dbReference type="ChEBI" id="CHEBI:29035"/>
    </ligand>
</feature>
<name>A0A3N4U3Z7_9BURK</name>
<evidence type="ECO:0000259" key="12">
    <source>
        <dbReference type="PROSITE" id="PS50878"/>
    </source>
</evidence>
<dbReference type="CDD" id="cd01651">
    <property type="entry name" value="RT_G2_intron"/>
    <property type="match status" value="1"/>
</dbReference>
<dbReference type="CDD" id="cd09634">
    <property type="entry name" value="Cas1_I-II-III"/>
    <property type="match status" value="1"/>
</dbReference>
<evidence type="ECO:0000313" key="14">
    <source>
        <dbReference type="Proteomes" id="UP000272193"/>
    </source>
</evidence>
<dbReference type="InterPro" id="IPR043128">
    <property type="entry name" value="Rev_trsase/Diguanyl_cyclase"/>
</dbReference>
<comment type="function">
    <text evidence="10">CRISPR (clustered regularly interspaced short palindromic repeat), is an adaptive immune system that provides protection against mobile genetic elements (viruses, transposable elements and conjugative plasmids). CRISPR clusters contain spacers, sequences complementary to antecedent mobile elements, and target invading nucleic acids. CRISPR clusters are transcribed and processed into CRISPR RNA (crRNA). Acts as a dsDNA endonuclease. Involved in the integration of spacer DNA into the CRISPR cassette.</text>
</comment>
<dbReference type="EMBL" id="RKQL01000007">
    <property type="protein sequence ID" value="RPE63045.1"/>
    <property type="molecule type" value="Genomic_DNA"/>
</dbReference>
<keyword evidence="7 10" id="KW-0238">DNA-binding</keyword>
<keyword evidence="13" id="KW-0695">RNA-directed DNA polymerase</keyword>
<dbReference type="RefSeq" id="WP_124224144.1">
    <property type="nucleotide sequence ID" value="NZ_RKQL01000007.1"/>
</dbReference>
<keyword evidence="3 10" id="KW-0255">Endonuclease</keyword>
<evidence type="ECO:0000256" key="6">
    <source>
        <dbReference type="ARBA" id="ARBA00023118"/>
    </source>
</evidence>
<comment type="subunit">
    <text evidence="9 10">Homodimer, forms a heterotetramer with a Cas2 homodimer.</text>
</comment>
<dbReference type="Pfam" id="PF01867">
    <property type="entry name" value="Cas_Cas1"/>
    <property type="match status" value="1"/>
</dbReference>
<dbReference type="AlphaFoldDB" id="A0A3N4U3Z7"/>
<organism evidence="13 14">
    <name type="scientific">Tibeticola sediminis</name>
    <dbReference type="NCBI Taxonomy" id="1917811"/>
    <lineage>
        <taxon>Bacteria</taxon>
        <taxon>Pseudomonadati</taxon>
        <taxon>Pseudomonadota</taxon>
        <taxon>Betaproteobacteria</taxon>
        <taxon>Burkholderiales</taxon>
        <taxon>Comamonadaceae</taxon>
        <taxon>Tibeticola</taxon>
    </lineage>
</organism>
<evidence type="ECO:0000256" key="1">
    <source>
        <dbReference type="ARBA" id="ARBA00022722"/>
    </source>
</evidence>
<dbReference type="InterPro" id="IPR042206">
    <property type="entry name" value="CRISPR-assoc_Cas1_C"/>
</dbReference>
<feature type="binding site" evidence="10">
    <location>
        <position position="541"/>
    </location>
    <ligand>
        <name>Mn(2+)</name>
        <dbReference type="ChEBI" id="CHEBI:29035"/>
    </ligand>
</feature>
<dbReference type="GO" id="GO:0043571">
    <property type="term" value="P:maintenance of CRISPR repeat elements"/>
    <property type="evidence" value="ECO:0007669"/>
    <property type="project" value="UniProtKB-UniRule"/>
</dbReference>
<dbReference type="InterPro" id="IPR043502">
    <property type="entry name" value="DNA/RNA_pol_sf"/>
</dbReference>
<proteinExistence type="inferred from homology"/>
<dbReference type="InterPro" id="IPR042211">
    <property type="entry name" value="CRISPR-assoc_Cas1_N"/>
</dbReference>
<evidence type="ECO:0000313" key="13">
    <source>
        <dbReference type="EMBL" id="RPE63045.1"/>
    </source>
</evidence>
<evidence type="ECO:0000256" key="2">
    <source>
        <dbReference type="ARBA" id="ARBA00022723"/>
    </source>
</evidence>
<evidence type="ECO:0000256" key="4">
    <source>
        <dbReference type="ARBA" id="ARBA00022801"/>
    </source>
</evidence>
<dbReference type="GO" id="GO:0046872">
    <property type="term" value="F:metal ion binding"/>
    <property type="evidence" value="ECO:0007669"/>
    <property type="project" value="UniProtKB-UniRule"/>
</dbReference>
<keyword evidence="13" id="KW-0808">Transferase</keyword>
<dbReference type="PROSITE" id="PS50878">
    <property type="entry name" value="RT_POL"/>
    <property type="match status" value="1"/>
</dbReference>
<dbReference type="Pfam" id="PF00078">
    <property type="entry name" value="RVT_1"/>
    <property type="match status" value="1"/>
</dbReference>
<accession>A0A3N4U3Z7</accession>
<dbReference type="NCBIfam" id="TIGR00287">
    <property type="entry name" value="cas1"/>
    <property type="match status" value="1"/>
</dbReference>
<keyword evidence="5 10" id="KW-0460">Magnesium</keyword>
<dbReference type="GO" id="GO:0051607">
    <property type="term" value="P:defense response to virus"/>
    <property type="evidence" value="ECO:0007669"/>
    <property type="project" value="UniProtKB-UniRule"/>
</dbReference>
<keyword evidence="1 10" id="KW-0540">Nuclease</keyword>
<dbReference type="Gene3D" id="1.20.120.920">
    <property type="entry name" value="CRISPR-associated endonuclease Cas1, C-terminal domain"/>
    <property type="match status" value="1"/>
</dbReference>
<dbReference type="GO" id="GO:0003677">
    <property type="term" value="F:DNA binding"/>
    <property type="evidence" value="ECO:0007669"/>
    <property type="project" value="UniProtKB-KW"/>
</dbReference>
<dbReference type="HAMAP" id="MF_01470">
    <property type="entry name" value="Cas1"/>
    <property type="match status" value="1"/>
</dbReference>
<keyword evidence="8 10" id="KW-0464">Manganese</keyword>
<keyword evidence="13" id="KW-0548">Nucleotidyltransferase</keyword>
<dbReference type="OrthoDB" id="9803119at2"/>
<evidence type="ECO:0000256" key="3">
    <source>
        <dbReference type="ARBA" id="ARBA00022759"/>
    </source>
</evidence>
<feature type="binding site" evidence="10">
    <location>
        <position position="621"/>
    </location>
    <ligand>
        <name>Mn(2+)</name>
        <dbReference type="ChEBI" id="CHEBI:29035"/>
    </ligand>
</feature>
<dbReference type="GO" id="GO:0004519">
    <property type="term" value="F:endonuclease activity"/>
    <property type="evidence" value="ECO:0007669"/>
    <property type="project" value="UniProtKB-UniRule"/>
</dbReference>
<dbReference type="Gene3D" id="3.100.10.20">
    <property type="entry name" value="CRISPR-associated endonuclease Cas1, N-terminal domain"/>
    <property type="match status" value="1"/>
</dbReference>
<dbReference type="GO" id="GO:0003964">
    <property type="term" value="F:RNA-directed DNA polymerase activity"/>
    <property type="evidence" value="ECO:0007669"/>
    <property type="project" value="UniProtKB-KW"/>
</dbReference>
<keyword evidence="4 10" id="KW-0378">Hydrolase</keyword>
<dbReference type="PANTHER" id="PTHR34353">
    <property type="entry name" value="CRISPR-ASSOCIATED ENDONUCLEASE CAS1 1"/>
    <property type="match status" value="1"/>
</dbReference>
<protein>
    <recommendedName>
        <fullName evidence="10">CRISPR-associated endonuclease Cas1</fullName>
        <ecNumber evidence="10">3.1.-.-</ecNumber>
    </recommendedName>
</protein>
<sequence>MGTANELPLLEQALSDDRLLAGWERVRANAGGPGVDGVTVEQFGGKVLRALAGLRQRVTASHYQALPLRRIEITRPGKAPRVLAVPCVADRVVQSAVALTISPRLDPGFEDFSFGYRPGRSVPRAVQHLAEARDSGLVWVAEADIQSCFDRIPWAALLQRLGEVLPDAGLLALIQHWLSLPLQWPDGHQQVRCMGVPQGSPLSPLLSNVFLDGMDKELAAGPWRVIRYADDFVIAAASREEARRGLAQAARWLRRLGLRLNLDKTRVIHFDQGFSFLGVRFRGRQMSAVQPGAEPWVLPRATQPRPHSPSSKPAQHSRSPAPTARASAPATPPSAQPEPLGPAAPSPNAAASAQPSQPRAADATLQDLQRLSVAPPNEPSPPRLRTLYLTEPGAYLHIDGERLLVGKAGEELANIPAEKVDQVVADAEGAVSFGALRLLLRHDATLLLTPGASDDPAGLLTPINGRQVQLRAAQFARLSDGPFRLALAKRIVQAKISNARTVLRRYRRFRPEGDRGEDQALQRLHAQCAQAPTLEAVRGYEGRAARLHFEALATLIDPRWGFDSRNRQPPQDPVNALLSYGYTVLFHNVHTFILRRGLDPFVGALHAPRDGHAALASDLMEPYRSLIVDATVVRFLTQDDLSPESFDPDHPGRMPLEVKRRFIQALERKLASPVGRDGSQEEPADWRRLIERDVNAWAAAVTGSPDRYQPWLAR</sequence>
<evidence type="ECO:0000256" key="5">
    <source>
        <dbReference type="ARBA" id="ARBA00022842"/>
    </source>
</evidence>
<evidence type="ECO:0000256" key="11">
    <source>
        <dbReference type="SAM" id="MobiDB-lite"/>
    </source>
</evidence>
<evidence type="ECO:0000256" key="8">
    <source>
        <dbReference type="ARBA" id="ARBA00023211"/>
    </source>
</evidence>
<feature type="region of interest" description="Disordered" evidence="11">
    <location>
        <begin position="290"/>
        <end position="363"/>
    </location>
</feature>
<dbReference type="InterPro" id="IPR000477">
    <property type="entry name" value="RT_dom"/>
</dbReference>
<dbReference type="EC" id="3.1.-.-" evidence="10"/>
<evidence type="ECO:0000256" key="10">
    <source>
        <dbReference type="HAMAP-Rule" id="MF_01470"/>
    </source>
</evidence>
<comment type="cofactor">
    <cofactor evidence="10">
        <name>Mg(2+)</name>
        <dbReference type="ChEBI" id="CHEBI:18420"/>
    </cofactor>
    <cofactor evidence="10">
        <name>Mn(2+)</name>
        <dbReference type="ChEBI" id="CHEBI:29035"/>
    </cofactor>
</comment>
<evidence type="ECO:0000256" key="7">
    <source>
        <dbReference type="ARBA" id="ARBA00023125"/>
    </source>
</evidence>
<evidence type="ECO:0000256" key="9">
    <source>
        <dbReference type="ARBA" id="ARBA00038592"/>
    </source>
</evidence>
<gene>
    <name evidence="10" type="primary">cas1</name>
    <name evidence="13" type="ORF">EDC62_2510</name>
</gene>
<reference evidence="13 14" key="1">
    <citation type="submission" date="2018-11" db="EMBL/GenBank/DDBJ databases">
        <title>Genomic Encyclopedia of Type Strains, Phase IV (KMG-IV): sequencing the most valuable type-strain genomes for metagenomic binning, comparative biology and taxonomic classification.</title>
        <authorList>
            <person name="Goeker M."/>
        </authorList>
    </citation>
    <scope>NUCLEOTIDE SEQUENCE [LARGE SCALE GENOMIC DNA]</scope>
    <source>
        <strain evidence="13 14">DSM 101684</strain>
    </source>
</reference>
<feature type="compositionally biased region" description="Low complexity" evidence="11">
    <location>
        <begin position="346"/>
        <end position="363"/>
    </location>
</feature>
<comment type="caution">
    <text evidence="13">The sequence shown here is derived from an EMBL/GenBank/DDBJ whole genome shotgun (WGS) entry which is preliminary data.</text>
</comment>
<dbReference type="GO" id="GO:0016787">
    <property type="term" value="F:hydrolase activity"/>
    <property type="evidence" value="ECO:0007669"/>
    <property type="project" value="UniProtKB-KW"/>
</dbReference>
<dbReference type="Gene3D" id="3.30.70.270">
    <property type="match status" value="1"/>
</dbReference>
<dbReference type="SUPFAM" id="SSF56672">
    <property type="entry name" value="DNA/RNA polymerases"/>
    <property type="match status" value="1"/>
</dbReference>
<keyword evidence="14" id="KW-1185">Reference proteome</keyword>
<dbReference type="InterPro" id="IPR050646">
    <property type="entry name" value="Cas1"/>
</dbReference>
<dbReference type="InterPro" id="IPR002729">
    <property type="entry name" value="CRISPR-assoc_Cas1"/>
</dbReference>
<dbReference type="PANTHER" id="PTHR34353:SF2">
    <property type="entry name" value="CRISPR-ASSOCIATED ENDONUCLEASE CAS1 1"/>
    <property type="match status" value="1"/>
</dbReference>
<dbReference type="Proteomes" id="UP000272193">
    <property type="component" value="Unassembled WGS sequence"/>
</dbReference>
<comment type="similarity">
    <text evidence="10">Belongs to the CRISPR-associated endonuclease Cas1 family.</text>
</comment>
<feature type="domain" description="Reverse transcriptase" evidence="12">
    <location>
        <begin position="1"/>
        <end position="281"/>
    </location>
</feature>
<keyword evidence="6 10" id="KW-0051">Antiviral defense</keyword>
<feature type="compositionally biased region" description="Pro residues" evidence="11">
    <location>
        <begin position="330"/>
        <end position="345"/>
    </location>
</feature>